<dbReference type="EMBL" id="JAATJV010212900">
    <property type="protein sequence ID" value="MBZ3873913.1"/>
    <property type="molecule type" value="Genomic_DNA"/>
</dbReference>
<reference evidence="1" key="1">
    <citation type="submission" date="2020-03" db="EMBL/GenBank/DDBJ databases">
        <title>Studies in the Genomics of Life Span.</title>
        <authorList>
            <person name="Glass D."/>
        </authorList>
    </citation>
    <scope>NUCLEOTIDE SEQUENCE</scope>
    <source>
        <strain evidence="1">SUZIE</strain>
        <tissue evidence="1">Muscle</tissue>
    </source>
</reference>
<protein>
    <submittedName>
        <fullName evidence="1">Calmodulin-lysine N-methyltransferase</fullName>
    </submittedName>
</protein>
<proteinExistence type="predicted"/>
<keyword evidence="2" id="KW-1185">Reference proteome</keyword>
<name>A0AA41SS30_SCICA</name>
<comment type="caution">
    <text evidence="1">The sequence shown here is derived from an EMBL/GenBank/DDBJ whole genome shotgun (WGS) entry which is preliminary data.</text>
</comment>
<gene>
    <name evidence="1" type="ORF">SUZIE_125315</name>
</gene>
<accession>A0AA41SS30</accession>
<dbReference type="Proteomes" id="UP001166674">
    <property type="component" value="Unassembled WGS sequence"/>
</dbReference>
<dbReference type="AlphaFoldDB" id="A0AA41SS30"/>
<evidence type="ECO:0000313" key="2">
    <source>
        <dbReference type="Proteomes" id="UP001166674"/>
    </source>
</evidence>
<sequence length="89" mass="9405">MESLVVDAGTSETELAPGGSVVVGRTTSEPAVSTPLGAARWKLLRQVAISADVKEVLLTDGNEKAIRSILIQIENGFVVLIPFSRLSNN</sequence>
<organism evidence="1 2">
    <name type="scientific">Sciurus carolinensis</name>
    <name type="common">Eastern gray squirrel</name>
    <dbReference type="NCBI Taxonomy" id="30640"/>
    <lineage>
        <taxon>Eukaryota</taxon>
        <taxon>Metazoa</taxon>
        <taxon>Chordata</taxon>
        <taxon>Craniata</taxon>
        <taxon>Vertebrata</taxon>
        <taxon>Euteleostomi</taxon>
        <taxon>Mammalia</taxon>
        <taxon>Eutheria</taxon>
        <taxon>Euarchontoglires</taxon>
        <taxon>Glires</taxon>
        <taxon>Rodentia</taxon>
        <taxon>Sciuromorpha</taxon>
        <taxon>Sciuridae</taxon>
        <taxon>Sciurinae</taxon>
        <taxon>Sciurini</taxon>
        <taxon>Sciurus</taxon>
    </lineage>
</organism>
<evidence type="ECO:0000313" key="1">
    <source>
        <dbReference type="EMBL" id="MBZ3873913.1"/>
    </source>
</evidence>